<feature type="compositionally biased region" description="Basic and acidic residues" evidence="1">
    <location>
        <begin position="668"/>
        <end position="678"/>
    </location>
</feature>
<accession>A0AAN6PPG4</accession>
<feature type="region of interest" description="Disordered" evidence="1">
    <location>
        <begin position="182"/>
        <end position="201"/>
    </location>
</feature>
<feature type="transmembrane region" description="Helical" evidence="2">
    <location>
        <begin position="990"/>
        <end position="1013"/>
    </location>
</feature>
<keyword evidence="2" id="KW-1133">Transmembrane helix</keyword>
<evidence type="ECO:0000256" key="1">
    <source>
        <dbReference type="SAM" id="MobiDB-lite"/>
    </source>
</evidence>
<reference evidence="4" key="1">
    <citation type="journal article" date="2023" name="Mol. Phylogenet. Evol.">
        <title>Genome-scale phylogeny and comparative genomics of the fungal order Sordariales.</title>
        <authorList>
            <person name="Hensen N."/>
            <person name="Bonometti L."/>
            <person name="Westerberg I."/>
            <person name="Brannstrom I.O."/>
            <person name="Guillou S."/>
            <person name="Cros-Aarteil S."/>
            <person name="Calhoun S."/>
            <person name="Haridas S."/>
            <person name="Kuo A."/>
            <person name="Mondo S."/>
            <person name="Pangilinan J."/>
            <person name="Riley R."/>
            <person name="LaButti K."/>
            <person name="Andreopoulos B."/>
            <person name="Lipzen A."/>
            <person name="Chen C."/>
            <person name="Yan M."/>
            <person name="Daum C."/>
            <person name="Ng V."/>
            <person name="Clum A."/>
            <person name="Steindorff A."/>
            <person name="Ohm R.A."/>
            <person name="Martin F."/>
            <person name="Silar P."/>
            <person name="Natvig D.O."/>
            <person name="Lalanne C."/>
            <person name="Gautier V."/>
            <person name="Ament-Velasquez S.L."/>
            <person name="Kruys A."/>
            <person name="Hutchinson M.I."/>
            <person name="Powell A.J."/>
            <person name="Barry K."/>
            <person name="Miller A.N."/>
            <person name="Grigoriev I.V."/>
            <person name="Debuchy R."/>
            <person name="Gladieux P."/>
            <person name="Hiltunen Thoren M."/>
            <person name="Johannesson H."/>
        </authorList>
    </citation>
    <scope>NUCLEOTIDE SEQUENCE [LARGE SCALE GENOMIC DNA]</scope>
    <source>
        <strain evidence="4">CBS 284.82</strain>
    </source>
</reference>
<feature type="region of interest" description="Disordered" evidence="1">
    <location>
        <begin position="68"/>
        <end position="97"/>
    </location>
</feature>
<feature type="region of interest" description="Disordered" evidence="1">
    <location>
        <begin position="735"/>
        <end position="782"/>
    </location>
</feature>
<keyword evidence="2" id="KW-0472">Membrane</keyword>
<name>A0AAN6PPG4_9PEZI</name>
<sequence length="1022" mass="110654">MSSKSDGSADEHAEYWSPIEGSIAAVLSRADPPRSITPKGTLFPNLGEAHQAITSRLVSRSAVNHIPDTFPQPSSSTSFVNVSSSAGSPASPQSAHRMELVEPSLPARQRCLTPFSVSASTGAEWAKTPTEPSPVVSGFESSSASNSVGEHLNNGVRADSAVLEPSEAENSMEDIYDQYYAPMTKPSSSAEPRRSSAVGDASLHGTHLHHSEMNLPSDRWHMYHPASEIPQRSLPEPPRAPGHTSLSAQGSINGVQNFSRPVLSVHSVSNLQEPTAVSTHTSQASALEATSTSLAASNRSNIIQSTTNDSNSDFVIYGRLPPQPYYENLKDRTGQEPGVCQEADVSHGPSTDSDEDPFMYDRGSFTVFLQPSREREVSAALRCVSADSTASASGIFQHVPSQEPDTPRAFQSTNPFVNRLETYQANTINYDWDDGETPKEVKISVRSPPPPPNSPVQQAIGLSEFVQGLGSGRRRKDINTLMSDGADWETVADSVGQFDSNRALASSMGLTGSYPLHVTGSSIADYSDTSSIHVPQFDAFSSSTERILQHPASEHMHNARYPRSLNDTRRPVFLPKPRIHRVNGYLQNSSRIASIRSRSARKRAQRRDQYLNGQCPQSRFESVESLSSTYSEQPGAMDDAPMVGSAYENGMTATRGHGNYGGMTVAGRGHEERQDQRTNHGLLASPMPREPSAARLRDQNPPQSYNGPRSFDSPTLFAFPLISLQEAAQRAAVRSQNDDDFTVTSGVRTRKNSSMDSSKATQRTTPPTPHLTKPIPTYSRRPTSASILGIPAADRGYSGYSQEHIVLGHDRGISNVTSYRSGTPLVTGRSAHSALSRSFRHTFDPVGDGTSLRSSRHHPFPVPGTQSVFDTPPCLIARDQRNSARAATVMMTGVDLHQIATMETGTAASARTTGAGGRGGTPFFGAFPSDDGYLSWEARRRRQAYAYAMCALCVLPFFAPVVYKGTFDAALSWYTRGETGSLTRRQRRNVLVTGIVFSGVWLVVLAVFVTVVVNRKAGGVHS</sequence>
<dbReference type="Proteomes" id="UP001303115">
    <property type="component" value="Unassembled WGS sequence"/>
</dbReference>
<feature type="region of interest" description="Disordered" evidence="1">
    <location>
        <begin position="333"/>
        <end position="356"/>
    </location>
</feature>
<evidence type="ECO:0000256" key="2">
    <source>
        <dbReference type="SAM" id="Phobius"/>
    </source>
</evidence>
<gene>
    <name evidence="3" type="ORF">C8A01DRAFT_44741</name>
</gene>
<comment type="caution">
    <text evidence="3">The sequence shown here is derived from an EMBL/GenBank/DDBJ whole genome shotgun (WGS) entry which is preliminary data.</text>
</comment>
<feature type="region of interest" description="Disordered" evidence="1">
    <location>
        <begin position="664"/>
        <end position="709"/>
    </location>
</feature>
<dbReference type="EMBL" id="MU854344">
    <property type="protein sequence ID" value="KAK4042220.1"/>
    <property type="molecule type" value="Genomic_DNA"/>
</dbReference>
<keyword evidence="4" id="KW-1185">Reference proteome</keyword>
<feature type="region of interest" description="Disordered" evidence="1">
    <location>
        <begin position="229"/>
        <end position="251"/>
    </location>
</feature>
<evidence type="ECO:0000313" key="4">
    <source>
        <dbReference type="Proteomes" id="UP001303115"/>
    </source>
</evidence>
<feature type="transmembrane region" description="Helical" evidence="2">
    <location>
        <begin position="944"/>
        <end position="963"/>
    </location>
</feature>
<feature type="compositionally biased region" description="Polar residues" evidence="1">
    <location>
        <begin position="139"/>
        <end position="148"/>
    </location>
</feature>
<feature type="compositionally biased region" description="Polar residues" evidence="1">
    <location>
        <begin position="611"/>
        <end position="632"/>
    </location>
</feature>
<feature type="compositionally biased region" description="Polar residues" evidence="1">
    <location>
        <begin position="742"/>
        <end position="765"/>
    </location>
</feature>
<feature type="region of interest" description="Disordered" evidence="1">
    <location>
        <begin position="593"/>
        <end position="637"/>
    </location>
</feature>
<keyword evidence="2" id="KW-0812">Transmembrane</keyword>
<dbReference type="AlphaFoldDB" id="A0AAN6PPG4"/>
<protein>
    <submittedName>
        <fullName evidence="3">Uncharacterized protein</fullName>
    </submittedName>
</protein>
<feature type="region of interest" description="Disordered" evidence="1">
    <location>
        <begin position="120"/>
        <end position="167"/>
    </location>
</feature>
<evidence type="ECO:0000313" key="3">
    <source>
        <dbReference type="EMBL" id="KAK4042220.1"/>
    </source>
</evidence>
<proteinExistence type="predicted"/>
<feature type="compositionally biased region" description="Low complexity" evidence="1">
    <location>
        <begin position="74"/>
        <end position="95"/>
    </location>
</feature>
<organism evidence="3 4">
    <name type="scientific">Parachaetomium inaequale</name>
    <dbReference type="NCBI Taxonomy" id="2588326"/>
    <lineage>
        <taxon>Eukaryota</taxon>
        <taxon>Fungi</taxon>
        <taxon>Dikarya</taxon>
        <taxon>Ascomycota</taxon>
        <taxon>Pezizomycotina</taxon>
        <taxon>Sordariomycetes</taxon>
        <taxon>Sordariomycetidae</taxon>
        <taxon>Sordariales</taxon>
        <taxon>Chaetomiaceae</taxon>
        <taxon>Parachaetomium</taxon>
    </lineage>
</organism>